<name>R7W7S1_AEGTA</name>
<dbReference type="EnsemblPlants" id="EMT13459">
    <property type="protein sequence ID" value="EMT13459"/>
    <property type="gene ID" value="F775_31200"/>
</dbReference>
<protein>
    <submittedName>
        <fullName evidence="4">Uncharacterized protein</fullName>
    </submittedName>
</protein>
<evidence type="ECO:0000313" key="4">
    <source>
        <dbReference type="EnsemblPlants" id="EMT13459"/>
    </source>
</evidence>
<dbReference type="GO" id="GO:0005829">
    <property type="term" value="C:cytosol"/>
    <property type="evidence" value="ECO:0007669"/>
    <property type="project" value="TreeGrafter"/>
</dbReference>
<evidence type="ECO:0000256" key="3">
    <source>
        <dbReference type="ARBA" id="ARBA00022840"/>
    </source>
</evidence>
<organism evidence="4">
    <name type="scientific">Aegilops tauschii</name>
    <name type="common">Tausch's goatgrass</name>
    <name type="synonym">Aegilops squarrosa</name>
    <dbReference type="NCBI Taxonomy" id="37682"/>
    <lineage>
        <taxon>Eukaryota</taxon>
        <taxon>Viridiplantae</taxon>
        <taxon>Streptophyta</taxon>
        <taxon>Embryophyta</taxon>
        <taxon>Tracheophyta</taxon>
        <taxon>Spermatophyta</taxon>
        <taxon>Magnoliopsida</taxon>
        <taxon>Liliopsida</taxon>
        <taxon>Poales</taxon>
        <taxon>Poaceae</taxon>
        <taxon>BOP clade</taxon>
        <taxon>Pooideae</taxon>
        <taxon>Triticodae</taxon>
        <taxon>Triticeae</taxon>
        <taxon>Triticinae</taxon>
        <taxon>Aegilops</taxon>
    </lineage>
</organism>
<keyword evidence="3" id="KW-0067">ATP-binding</keyword>
<keyword evidence="1" id="KW-0436">Ligase</keyword>
<keyword evidence="2" id="KW-0547">Nucleotide-binding</keyword>
<reference evidence="4" key="1">
    <citation type="submission" date="2015-06" db="UniProtKB">
        <authorList>
            <consortium name="EnsemblPlants"/>
        </authorList>
    </citation>
    <scope>IDENTIFICATION</scope>
</reference>
<dbReference type="AlphaFoldDB" id="R7W7S1"/>
<dbReference type="GO" id="GO:0005739">
    <property type="term" value="C:mitochondrion"/>
    <property type="evidence" value="ECO:0007669"/>
    <property type="project" value="TreeGrafter"/>
</dbReference>
<dbReference type="PANTHER" id="PTHR11136:SF16">
    <property type="entry name" value="FOLYLPOLYGLUTAMATE SYNTHASE"/>
    <property type="match status" value="1"/>
</dbReference>
<evidence type="ECO:0000256" key="1">
    <source>
        <dbReference type="ARBA" id="ARBA00022598"/>
    </source>
</evidence>
<dbReference type="InterPro" id="IPR001645">
    <property type="entry name" value="Folylpolyglutamate_synth"/>
</dbReference>
<proteinExistence type="predicted"/>
<dbReference type="PANTHER" id="PTHR11136">
    <property type="entry name" value="FOLYLPOLYGLUTAMATE SYNTHASE-RELATED"/>
    <property type="match status" value="1"/>
</dbReference>
<evidence type="ECO:0000256" key="2">
    <source>
        <dbReference type="ARBA" id="ARBA00022741"/>
    </source>
</evidence>
<dbReference type="GO" id="GO:0004326">
    <property type="term" value="F:tetrahydrofolylpolyglutamate synthase activity"/>
    <property type="evidence" value="ECO:0007669"/>
    <property type="project" value="InterPro"/>
</dbReference>
<accession>R7W7S1</accession>
<dbReference type="GO" id="GO:0005524">
    <property type="term" value="F:ATP binding"/>
    <property type="evidence" value="ECO:0007669"/>
    <property type="project" value="UniProtKB-KW"/>
</dbReference>
<sequence length="198" mass="21759">MPQPPLVAAASLRCRLLLSSPLASSRTRCFLPRAMESSSSTAAAAAEHAGGAAVGEYEEVLARLSSLITQKVRADTGNRGNQWDLMGRYLQILELEEPIARMKVIHVAGTKGHPCRAARSGSSDSSAHQSDAISFSSSPPIFNSWLLDYLQDNEFICGSYRCEQSVRDALRSVFVGHNEILNVWKDKVKKKKKRLLED</sequence>